<sequence>MSHVTARDWWKSAVVYQVYPRSFADSNGDGVGDLGGIIERLDYLERLGVDVLWLSPVYRSPMADNGYDISDYEDVDPLFGSLAQLDELIAELHARGMKLVMDLVVNHTSSAHAWFAESRSSTDNPKRDWYWWRRPRPGFEPGTPGAEPTNWGSAFSGPAWTYDPTTGEYYLHLFAPEQPDLNWENPEVRQAVYAMMNRWLDRGVDGFRMDVVCLLSKVLVDGPDGRPQLPDGRLERDPLGAGVVDTSRYGDTTPLVVNGPRIHEFIQEMHREVFADRPPGVLTVGETPATTIEQARLYTDPARAELDMVFQFEHVDLDSGPQGKWDIVPMTMLDLKHSLNRWQEGLAAAGWNSLYLGNHDQPRCVSRFGSDDPAHRQQSAKALATVLHLHRGTPYVYQGDELGLPNAGFTRLDQLRDVESLNYYAAAVASGRSPEDTMGALSRKGRDNARLPMPWDASATGGFTSGSPWIEVHPLAGEINAAAQVDDPASVYAHYRRLIALRHDEPVVAHGSFRMLLVDDPQVYAFVREYDGVRLLVVANLSSDPGVVADLSEVAYDDAELLIGSVQDATPGPADPLAPWESRVFRLA</sequence>
<dbReference type="CDD" id="cd11333">
    <property type="entry name" value="AmyAc_SI_OligoGlu_DGase"/>
    <property type="match status" value="1"/>
</dbReference>
<dbReference type="InterPro" id="IPR017853">
    <property type="entry name" value="GH"/>
</dbReference>
<dbReference type="Pfam" id="PF16657">
    <property type="entry name" value="Malt_amylase_C"/>
    <property type="match status" value="1"/>
</dbReference>
<dbReference type="GO" id="GO:0004556">
    <property type="term" value="F:alpha-amylase activity"/>
    <property type="evidence" value="ECO:0007669"/>
    <property type="project" value="TreeGrafter"/>
</dbReference>
<evidence type="ECO:0000256" key="3">
    <source>
        <dbReference type="ARBA" id="ARBA00023295"/>
    </source>
</evidence>
<dbReference type="FunFam" id="3.90.400.10:FF:000002">
    <property type="entry name" value="Sucrose isomerase"/>
    <property type="match status" value="1"/>
</dbReference>
<dbReference type="InterPro" id="IPR013780">
    <property type="entry name" value="Glyco_hydro_b"/>
</dbReference>
<dbReference type="SUPFAM" id="SSF51011">
    <property type="entry name" value="Glycosyl hydrolase domain"/>
    <property type="match status" value="1"/>
</dbReference>
<dbReference type="AlphaFoldDB" id="A0A930VP50"/>
<keyword evidence="3" id="KW-0326">Glycosidase</keyword>
<organism evidence="5 6">
    <name type="scientific">Nocardioides agariphilus</name>
    <dbReference type="NCBI Taxonomy" id="433664"/>
    <lineage>
        <taxon>Bacteria</taxon>
        <taxon>Bacillati</taxon>
        <taxon>Actinomycetota</taxon>
        <taxon>Actinomycetes</taxon>
        <taxon>Propionibacteriales</taxon>
        <taxon>Nocardioidaceae</taxon>
        <taxon>Nocardioides</taxon>
    </lineage>
</organism>
<dbReference type="Gene3D" id="3.20.20.80">
    <property type="entry name" value="Glycosidases"/>
    <property type="match status" value="1"/>
</dbReference>
<dbReference type="Pfam" id="PF00128">
    <property type="entry name" value="Alpha-amylase"/>
    <property type="match status" value="1"/>
</dbReference>
<protein>
    <submittedName>
        <fullName evidence="5">Alpha-glucosidase</fullName>
    </submittedName>
</protein>
<reference evidence="5" key="1">
    <citation type="submission" date="2020-11" db="EMBL/GenBank/DDBJ databases">
        <title>Nocardioides cynanchi sp. nov., isolated from soil of rhizosphere of Cynanchum wilfordii.</title>
        <authorList>
            <person name="Lee J.-S."/>
            <person name="Suh M.K."/>
            <person name="Kim J.-S."/>
        </authorList>
    </citation>
    <scope>NUCLEOTIDE SEQUENCE</scope>
    <source>
        <strain evidence="5">KCTC 19276</strain>
    </source>
</reference>
<comment type="caution">
    <text evidence="5">The sequence shown here is derived from an EMBL/GenBank/DDBJ whole genome shotgun (WGS) entry which is preliminary data.</text>
</comment>
<dbReference type="SUPFAM" id="SSF51445">
    <property type="entry name" value="(Trans)glycosidases"/>
    <property type="match status" value="1"/>
</dbReference>
<dbReference type="Gene3D" id="2.60.40.1180">
    <property type="entry name" value="Golgi alpha-mannosidase II"/>
    <property type="match status" value="1"/>
</dbReference>
<dbReference type="Gene3D" id="3.90.400.10">
    <property type="entry name" value="Oligo-1,6-glucosidase, Domain 2"/>
    <property type="match status" value="1"/>
</dbReference>
<dbReference type="InterPro" id="IPR045857">
    <property type="entry name" value="O16G_dom_2"/>
</dbReference>
<dbReference type="EMBL" id="JADKPO010000014">
    <property type="protein sequence ID" value="MBF4768443.1"/>
    <property type="molecule type" value="Genomic_DNA"/>
</dbReference>
<dbReference type="FunFam" id="3.20.20.80:FF:000064">
    <property type="entry name" value="Oligo-1,6-glucosidase"/>
    <property type="match status" value="1"/>
</dbReference>
<keyword evidence="6" id="KW-1185">Reference proteome</keyword>
<evidence type="ECO:0000256" key="1">
    <source>
        <dbReference type="ARBA" id="ARBA00008061"/>
    </source>
</evidence>
<dbReference type="SMART" id="SM00642">
    <property type="entry name" value="Aamy"/>
    <property type="match status" value="1"/>
</dbReference>
<evidence type="ECO:0000313" key="6">
    <source>
        <dbReference type="Proteomes" id="UP000660668"/>
    </source>
</evidence>
<feature type="domain" description="Glycosyl hydrolase family 13 catalytic" evidence="4">
    <location>
        <begin position="17"/>
        <end position="450"/>
    </location>
</feature>
<comment type="similarity">
    <text evidence="1">Belongs to the glycosyl hydrolase 13 family.</text>
</comment>
<evidence type="ECO:0000259" key="4">
    <source>
        <dbReference type="SMART" id="SM00642"/>
    </source>
</evidence>
<accession>A0A930VP50</accession>
<dbReference type="Proteomes" id="UP000660668">
    <property type="component" value="Unassembled WGS sequence"/>
</dbReference>
<dbReference type="InterPro" id="IPR006047">
    <property type="entry name" value="GH13_cat_dom"/>
</dbReference>
<dbReference type="InterPro" id="IPR032091">
    <property type="entry name" value="Malt_amylase-like_C"/>
</dbReference>
<dbReference type="PANTHER" id="PTHR10357:SF184">
    <property type="entry name" value="OLIGO-1,6-GLUCOSIDASE 1"/>
    <property type="match status" value="1"/>
</dbReference>
<evidence type="ECO:0000256" key="2">
    <source>
        <dbReference type="ARBA" id="ARBA00022801"/>
    </source>
</evidence>
<dbReference type="PANTHER" id="PTHR10357">
    <property type="entry name" value="ALPHA-AMYLASE FAMILY MEMBER"/>
    <property type="match status" value="1"/>
</dbReference>
<evidence type="ECO:0000313" key="5">
    <source>
        <dbReference type="EMBL" id="MBF4768443.1"/>
    </source>
</evidence>
<name>A0A930VP50_9ACTN</name>
<keyword evidence="2" id="KW-0378">Hydrolase</keyword>
<proteinExistence type="inferred from homology"/>
<dbReference type="GO" id="GO:0009313">
    <property type="term" value="P:oligosaccharide catabolic process"/>
    <property type="evidence" value="ECO:0007669"/>
    <property type="project" value="TreeGrafter"/>
</dbReference>
<gene>
    <name evidence="5" type="ORF">ISU10_11770</name>
</gene>